<feature type="region of interest" description="Disordered" evidence="1">
    <location>
        <begin position="1"/>
        <end position="20"/>
    </location>
</feature>
<keyword evidence="3" id="KW-1185">Reference proteome</keyword>
<sequence length="67" mass="7757">MGKCCGLRTARKHHSHRRDLKWHDKQYKKAYLGTALKANPEVHFKVVKVANVSLLALYKGKTERPRS</sequence>
<reference evidence="2 3" key="1">
    <citation type="journal article" date="2023" name="bioRxiv">
        <title>Conserved and derived expression patterns and positive selection on dental genes reveal complex evolutionary context of ever-growing rodent molars.</title>
        <authorList>
            <person name="Calamari Z.T."/>
            <person name="Song A."/>
            <person name="Cohen E."/>
            <person name="Akter M."/>
            <person name="Roy R.D."/>
            <person name="Hallikas O."/>
            <person name="Christensen M.M."/>
            <person name="Li P."/>
            <person name="Marangoni P."/>
            <person name="Jernvall J."/>
            <person name="Klein O.D."/>
        </authorList>
    </citation>
    <scope>NUCLEOTIDE SEQUENCE [LARGE SCALE GENOMIC DNA]</scope>
    <source>
        <strain evidence="2">V071</strain>
    </source>
</reference>
<name>A0AAW0JGL7_MYOGA</name>
<comment type="caution">
    <text evidence="2">The sequence shown here is derived from an EMBL/GenBank/DDBJ whole genome shotgun (WGS) entry which is preliminary data.</text>
</comment>
<accession>A0AAW0JGL7</accession>
<evidence type="ECO:0000313" key="3">
    <source>
        <dbReference type="Proteomes" id="UP001488838"/>
    </source>
</evidence>
<dbReference type="EMBL" id="JBBHLL010000036">
    <property type="protein sequence ID" value="KAK7825999.1"/>
    <property type="molecule type" value="Genomic_DNA"/>
</dbReference>
<evidence type="ECO:0008006" key="4">
    <source>
        <dbReference type="Google" id="ProtNLM"/>
    </source>
</evidence>
<dbReference type="AlphaFoldDB" id="A0AAW0JGL7"/>
<organism evidence="2 3">
    <name type="scientific">Myodes glareolus</name>
    <name type="common">Bank vole</name>
    <name type="synonym">Clethrionomys glareolus</name>
    <dbReference type="NCBI Taxonomy" id="447135"/>
    <lineage>
        <taxon>Eukaryota</taxon>
        <taxon>Metazoa</taxon>
        <taxon>Chordata</taxon>
        <taxon>Craniata</taxon>
        <taxon>Vertebrata</taxon>
        <taxon>Euteleostomi</taxon>
        <taxon>Mammalia</taxon>
        <taxon>Eutheria</taxon>
        <taxon>Euarchontoglires</taxon>
        <taxon>Glires</taxon>
        <taxon>Rodentia</taxon>
        <taxon>Myomorpha</taxon>
        <taxon>Muroidea</taxon>
        <taxon>Cricetidae</taxon>
        <taxon>Arvicolinae</taxon>
        <taxon>Myodes</taxon>
    </lineage>
</organism>
<evidence type="ECO:0000256" key="1">
    <source>
        <dbReference type="SAM" id="MobiDB-lite"/>
    </source>
</evidence>
<dbReference type="Proteomes" id="UP001488838">
    <property type="component" value="Unassembled WGS sequence"/>
</dbReference>
<protein>
    <recommendedName>
        <fullName evidence="4">40S ribosomal protein S23</fullName>
    </recommendedName>
</protein>
<proteinExistence type="predicted"/>
<feature type="compositionally biased region" description="Basic residues" evidence="1">
    <location>
        <begin position="9"/>
        <end position="20"/>
    </location>
</feature>
<evidence type="ECO:0000313" key="2">
    <source>
        <dbReference type="EMBL" id="KAK7825999.1"/>
    </source>
</evidence>
<gene>
    <name evidence="2" type="ORF">U0070_009880</name>
</gene>